<evidence type="ECO:0000256" key="1">
    <source>
        <dbReference type="SAM" id="Phobius"/>
    </source>
</evidence>
<comment type="caution">
    <text evidence="2">The sequence shown here is derived from an EMBL/GenBank/DDBJ whole genome shotgun (WGS) entry which is preliminary data.</text>
</comment>
<dbReference type="Proteomes" id="UP001165042">
    <property type="component" value="Unassembled WGS sequence"/>
</dbReference>
<organism evidence="2 3">
    <name type="scientific">Actinokineospora globicatena</name>
    <dbReference type="NCBI Taxonomy" id="103729"/>
    <lineage>
        <taxon>Bacteria</taxon>
        <taxon>Bacillati</taxon>
        <taxon>Actinomycetota</taxon>
        <taxon>Actinomycetes</taxon>
        <taxon>Pseudonocardiales</taxon>
        <taxon>Pseudonocardiaceae</taxon>
        <taxon>Actinokineospora</taxon>
    </lineage>
</organism>
<keyword evidence="1" id="KW-0472">Membrane</keyword>
<feature type="transmembrane region" description="Helical" evidence="1">
    <location>
        <begin position="109"/>
        <end position="131"/>
    </location>
</feature>
<dbReference type="Pfam" id="PF09534">
    <property type="entry name" value="Trp_oprn_chp"/>
    <property type="match status" value="1"/>
</dbReference>
<evidence type="ECO:0000313" key="3">
    <source>
        <dbReference type="Proteomes" id="UP001165042"/>
    </source>
</evidence>
<reference evidence="2" key="1">
    <citation type="submission" date="2023-02" db="EMBL/GenBank/DDBJ databases">
        <title>Actinokineospora globicatena NBRC 15670.</title>
        <authorList>
            <person name="Ichikawa N."/>
            <person name="Sato H."/>
            <person name="Tonouchi N."/>
        </authorList>
    </citation>
    <scope>NUCLEOTIDE SEQUENCE</scope>
    <source>
        <strain evidence="2">NBRC 15670</strain>
    </source>
</reference>
<evidence type="ECO:0008006" key="4">
    <source>
        <dbReference type="Google" id="ProtNLM"/>
    </source>
</evidence>
<feature type="transmembrane region" description="Helical" evidence="1">
    <location>
        <begin position="58"/>
        <end position="79"/>
    </location>
</feature>
<sequence length="172" mass="17636">MADPAPTPGRRPLWIVVGLLPPAAAALWGAAELTWEHVTRGRPGTDVTVTVDVTGGEVVPALVPLAVLAVAAVAGTLALGGVWRRLLGVIVVLLGVVPVYAGITEGTELAGRALAVTGGALVLAAGAVLVARGHRVPRLGDRYRSPGAVKETARVEDDLWQALSEGEDPTLR</sequence>
<protein>
    <recommendedName>
        <fullName evidence="4">Tryptophan-associated transmembrane protein (Trp_oprn_chp)</fullName>
    </recommendedName>
</protein>
<dbReference type="EMBL" id="BSSD01000002">
    <property type="protein sequence ID" value="GLW90834.1"/>
    <property type="molecule type" value="Genomic_DNA"/>
</dbReference>
<feature type="transmembrane region" description="Helical" evidence="1">
    <location>
        <begin position="12"/>
        <end position="31"/>
    </location>
</feature>
<keyword evidence="1" id="KW-0812">Transmembrane</keyword>
<evidence type="ECO:0000313" key="2">
    <source>
        <dbReference type="EMBL" id="GLW90834.1"/>
    </source>
</evidence>
<accession>A0A9W6QLR6</accession>
<dbReference type="InterPro" id="IPR019051">
    <property type="entry name" value="Trp_biosyn_TM_oprn/chp"/>
</dbReference>
<keyword evidence="3" id="KW-1185">Reference proteome</keyword>
<proteinExistence type="predicted"/>
<dbReference type="AlphaFoldDB" id="A0A9W6QLR6"/>
<dbReference type="RefSeq" id="WP_285609259.1">
    <property type="nucleotide sequence ID" value="NZ_BSSD01000002.1"/>
</dbReference>
<keyword evidence="1" id="KW-1133">Transmembrane helix</keyword>
<name>A0A9W6QLR6_9PSEU</name>
<gene>
    <name evidence="2" type="ORF">Aglo03_16500</name>
</gene>
<feature type="transmembrane region" description="Helical" evidence="1">
    <location>
        <begin position="86"/>
        <end position="103"/>
    </location>
</feature>